<dbReference type="SUPFAM" id="SSF111369">
    <property type="entry name" value="HlyD-like secretion proteins"/>
    <property type="match status" value="2"/>
</dbReference>
<evidence type="ECO:0000313" key="4">
    <source>
        <dbReference type="EMBL" id="GGC52669.1"/>
    </source>
</evidence>
<dbReference type="Pfam" id="PF25917">
    <property type="entry name" value="BSH_RND"/>
    <property type="match status" value="1"/>
</dbReference>
<comment type="caution">
    <text evidence="4">The sequence shown here is derived from an EMBL/GenBank/DDBJ whole genome shotgun (WGS) entry which is preliminary data.</text>
</comment>
<dbReference type="PRINTS" id="PR01490">
    <property type="entry name" value="RTXTOXIND"/>
</dbReference>
<reference evidence="4" key="1">
    <citation type="journal article" date="2014" name="Int. J. Syst. Evol. Microbiol.">
        <title>Complete genome sequence of Corynebacterium casei LMG S-19264T (=DSM 44701T), isolated from a smear-ripened cheese.</title>
        <authorList>
            <consortium name="US DOE Joint Genome Institute (JGI-PGF)"/>
            <person name="Walter F."/>
            <person name="Albersmeier A."/>
            <person name="Kalinowski J."/>
            <person name="Ruckert C."/>
        </authorList>
    </citation>
    <scope>NUCLEOTIDE SEQUENCE</scope>
    <source>
        <strain evidence="4">CGMCC 1.12919</strain>
    </source>
</reference>
<dbReference type="PANTHER" id="PTHR30438">
    <property type="entry name" value="36 KDA ANTIGEN-RELATED"/>
    <property type="match status" value="1"/>
</dbReference>
<dbReference type="Gene3D" id="2.40.50.100">
    <property type="match status" value="2"/>
</dbReference>
<accession>A0A916TZH6</accession>
<dbReference type="InterPro" id="IPR058625">
    <property type="entry name" value="MdtA-like_BSH"/>
</dbReference>
<dbReference type="PANTHER" id="PTHR30438:SF2">
    <property type="entry name" value="MEMBRANE PROTEIN"/>
    <property type="match status" value="1"/>
</dbReference>
<evidence type="ECO:0000256" key="2">
    <source>
        <dbReference type="SAM" id="Phobius"/>
    </source>
</evidence>
<dbReference type="RefSeq" id="WP_188608024.1">
    <property type="nucleotide sequence ID" value="NZ_BMGG01000002.1"/>
</dbReference>
<gene>
    <name evidence="4" type="ORF">GCM10010994_09680</name>
</gene>
<feature type="domain" description="Multidrug resistance protein MdtA-like barrel-sandwich hybrid" evidence="3">
    <location>
        <begin position="48"/>
        <end position="236"/>
    </location>
</feature>
<dbReference type="AlphaFoldDB" id="A0A916TZH6"/>
<name>A0A916TZH6_9HYPH</name>
<keyword evidence="2" id="KW-0812">Transmembrane</keyword>
<protein>
    <recommendedName>
        <fullName evidence="3">Multidrug resistance protein MdtA-like barrel-sandwich hybrid domain-containing protein</fullName>
    </recommendedName>
</protein>
<dbReference type="Gene3D" id="2.40.30.170">
    <property type="match status" value="1"/>
</dbReference>
<keyword evidence="2" id="KW-1133">Transmembrane helix</keyword>
<reference evidence="4" key="2">
    <citation type="submission" date="2020-09" db="EMBL/GenBank/DDBJ databases">
        <authorList>
            <person name="Sun Q."/>
            <person name="Zhou Y."/>
        </authorList>
    </citation>
    <scope>NUCLEOTIDE SEQUENCE</scope>
    <source>
        <strain evidence="4">CGMCC 1.12919</strain>
    </source>
</reference>
<dbReference type="Gene3D" id="1.10.287.470">
    <property type="entry name" value="Helix hairpin bin"/>
    <property type="match status" value="3"/>
</dbReference>
<organism evidence="4 5">
    <name type="scientific">Chelatococcus reniformis</name>
    <dbReference type="NCBI Taxonomy" id="1494448"/>
    <lineage>
        <taxon>Bacteria</taxon>
        <taxon>Pseudomonadati</taxon>
        <taxon>Pseudomonadota</taxon>
        <taxon>Alphaproteobacteria</taxon>
        <taxon>Hyphomicrobiales</taxon>
        <taxon>Chelatococcaceae</taxon>
        <taxon>Chelatococcus</taxon>
    </lineage>
</organism>
<keyword evidence="1" id="KW-0175">Coiled coil</keyword>
<evidence type="ECO:0000259" key="3">
    <source>
        <dbReference type="Pfam" id="PF25917"/>
    </source>
</evidence>
<feature type="coiled-coil region" evidence="1">
    <location>
        <begin position="167"/>
        <end position="194"/>
    </location>
</feature>
<evidence type="ECO:0000313" key="5">
    <source>
        <dbReference type="Proteomes" id="UP000637002"/>
    </source>
</evidence>
<feature type="transmembrane region" description="Helical" evidence="2">
    <location>
        <begin position="7"/>
        <end position="24"/>
    </location>
</feature>
<sequence>MTASRALRLLAIVAILAAIGYGLWTRLRPADLPDGFASGNGRIEATEINVAAKIAGRVAELLVREGEFVTTGQELARMDTAVLRAQFAEATANWQRAQISVETAGFAVKQQEAQQQAATALVAQRQAELDSAEKNLSRAKELASSGSGSIQRLDDTTAAFQGSKAALAAAEAQVAAANAAISNARAEIVSARAAVEASKATMERIKADIDDSTLRAPRDGRVQYLVAHPGEVVSAGGVVLDLVDLSDVYMTFFLPTRQAGRVALAAEGRIVLDAVPQYVIPAEISFVADVAQFTPKTVETEEEREKLMFRIKARIKPELLKEYMKYVKTGLPGTAYVRLDQNAAWPARLNVSLPK</sequence>
<keyword evidence="5" id="KW-1185">Reference proteome</keyword>
<keyword evidence="2" id="KW-0472">Membrane</keyword>
<dbReference type="EMBL" id="BMGG01000002">
    <property type="protein sequence ID" value="GGC52669.1"/>
    <property type="molecule type" value="Genomic_DNA"/>
</dbReference>
<dbReference type="Proteomes" id="UP000637002">
    <property type="component" value="Unassembled WGS sequence"/>
</dbReference>
<dbReference type="GO" id="GO:0005886">
    <property type="term" value="C:plasma membrane"/>
    <property type="evidence" value="ECO:0007669"/>
    <property type="project" value="TreeGrafter"/>
</dbReference>
<evidence type="ECO:0000256" key="1">
    <source>
        <dbReference type="SAM" id="Coils"/>
    </source>
</evidence>
<proteinExistence type="predicted"/>